<dbReference type="OrthoDB" id="3483725at2"/>
<evidence type="ECO:0000313" key="1">
    <source>
        <dbReference type="EMBL" id="TYC12551.1"/>
    </source>
</evidence>
<organism evidence="1 2">
    <name type="scientific">Actinomadura syzygii</name>
    <dbReference type="NCBI Taxonomy" id="1427538"/>
    <lineage>
        <taxon>Bacteria</taxon>
        <taxon>Bacillati</taxon>
        <taxon>Actinomycetota</taxon>
        <taxon>Actinomycetes</taxon>
        <taxon>Streptosporangiales</taxon>
        <taxon>Thermomonosporaceae</taxon>
        <taxon>Actinomadura</taxon>
    </lineage>
</organism>
<dbReference type="RefSeq" id="WP_148352492.1">
    <property type="nucleotide sequence ID" value="NZ_JBHSBF010000012.1"/>
</dbReference>
<accession>A0A5D0U1T4</accession>
<reference evidence="1 2" key="1">
    <citation type="submission" date="2019-08" db="EMBL/GenBank/DDBJ databases">
        <title>Actinomadura sp. nov. CYP1-5 isolated from mountain soil.</title>
        <authorList>
            <person name="Songsumanus A."/>
            <person name="Kuncharoen N."/>
            <person name="Kudo T."/>
            <person name="Yuki M."/>
            <person name="Igarashi Y."/>
            <person name="Tanasupawat S."/>
        </authorList>
    </citation>
    <scope>NUCLEOTIDE SEQUENCE [LARGE SCALE GENOMIC DNA]</scope>
    <source>
        <strain evidence="1 2">GKU157</strain>
    </source>
</reference>
<dbReference type="Proteomes" id="UP000322634">
    <property type="component" value="Unassembled WGS sequence"/>
</dbReference>
<proteinExistence type="predicted"/>
<dbReference type="EMBL" id="VSFF01000009">
    <property type="protein sequence ID" value="TYC12551.1"/>
    <property type="molecule type" value="Genomic_DNA"/>
</dbReference>
<dbReference type="AlphaFoldDB" id="A0A5D0U1T4"/>
<keyword evidence="2" id="KW-1185">Reference proteome</keyword>
<comment type="caution">
    <text evidence="1">The sequence shown here is derived from an EMBL/GenBank/DDBJ whole genome shotgun (WGS) entry which is preliminary data.</text>
</comment>
<name>A0A5D0U1T4_9ACTN</name>
<sequence>MTAITVGHPDAETAKAQLKAEFPAWSIIWTDTGKWWATRGPLTREELSGVADVSADTPEGLAEKIREVIRNDR</sequence>
<gene>
    <name evidence="1" type="ORF">FXF65_25345</name>
</gene>
<evidence type="ECO:0000313" key="2">
    <source>
        <dbReference type="Proteomes" id="UP000322634"/>
    </source>
</evidence>
<protein>
    <submittedName>
        <fullName evidence="1">Uncharacterized protein</fullName>
    </submittedName>
</protein>